<gene>
    <name evidence="1" type="ORF">GA0061101_10682</name>
</gene>
<organism evidence="1 2">
    <name type="scientific">Rhizobium lusitanum</name>
    <dbReference type="NCBI Taxonomy" id="293958"/>
    <lineage>
        <taxon>Bacteria</taxon>
        <taxon>Pseudomonadati</taxon>
        <taxon>Pseudomonadota</taxon>
        <taxon>Alphaproteobacteria</taxon>
        <taxon>Hyphomicrobiales</taxon>
        <taxon>Rhizobiaceae</taxon>
        <taxon>Rhizobium/Agrobacterium group</taxon>
        <taxon>Rhizobium</taxon>
    </lineage>
</organism>
<name>A0A1C3VRL8_9HYPH</name>
<evidence type="ECO:0000313" key="1">
    <source>
        <dbReference type="EMBL" id="SCB30257.1"/>
    </source>
</evidence>
<protein>
    <submittedName>
        <fullName evidence="1">Uncharacterized protein</fullName>
    </submittedName>
</protein>
<dbReference type="RefSeq" id="WP_141694071.1">
    <property type="nucleotide sequence ID" value="NZ_FMAF01000006.1"/>
</dbReference>
<dbReference type="AlphaFoldDB" id="A0A1C3VRL8"/>
<accession>A0A1C3VRL8</accession>
<evidence type="ECO:0000313" key="2">
    <source>
        <dbReference type="Proteomes" id="UP000199205"/>
    </source>
</evidence>
<sequence length="73" mass="7482">MNMATGSDSIWNILNQGVQAINSLRQVLLSVFPQTGGTATTATGGSATLPANPVGFIVVTLPDGTSAKVPYYV</sequence>
<dbReference type="EMBL" id="FMAF01000006">
    <property type="protein sequence ID" value="SCB30257.1"/>
    <property type="molecule type" value="Genomic_DNA"/>
</dbReference>
<reference evidence="1 2" key="1">
    <citation type="submission" date="2016-08" db="EMBL/GenBank/DDBJ databases">
        <authorList>
            <person name="Seilhamer J.J."/>
        </authorList>
    </citation>
    <scope>NUCLEOTIDE SEQUENCE [LARGE SCALE GENOMIC DNA]</scope>
    <source>
        <strain evidence="1 2">P1-7</strain>
    </source>
</reference>
<proteinExistence type="predicted"/>
<dbReference type="Proteomes" id="UP000199205">
    <property type="component" value="Unassembled WGS sequence"/>
</dbReference>